<dbReference type="SMART" id="SM00717">
    <property type="entry name" value="SANT"/>
    <property type="match status" value="2"/>
</dbReference>
<dbReference type="GO" id="GO:0003700">
    <property type="term" value="F:DNA-binding transcription factor activity"/>
    <property type="evidence" value="ECO:0007669"/>
    <property type="project" value="InterPro"/>
</dbReference>
<name>A0A5D2CWY8_GOSDA</name>
<feature type="domain" description="Myb-like" evidence="8">
    <location>
        <begin position="107"/>
        <end position="157"/>
    </location>
</feature>
<keyword evidence="5" id="KW-0804">Transcription</keyword>
<evidence type="ECO:0000259" key="9">
    <source>
        <dbReference type="PROSITE" id="PS51294"/>
    </source>
</evidence>
<dbReference type="EMBL" id="CM017704">
    <property type="protein sequence ID" value="TYG73844.1"/>
    <property type="molecule type" value="Genomic_DNA"/>
</dbReference>
<keyword evidence="11" id="KW-1185">Reference proteome</keyword>
<evidence type="ECO:0000256" key="6">
    <source>
        <dbReference type="ARBA" id="ARBA00023242"/>
    </source>
</evidence>
<keyword evidence="4" id="KW-0238">DNA-binding</keyword>
<keyword evidence="7" id="KW-0732">Signal</keyword>
<keyword evidence="6" id="KW-0539">Nucleus</keyword>
<feature type="domain" description="HTH myb-type" evidence="9">
    <location>
        <begin position="107"/>
        <end position="161"/>
    </location>
</feature>
<evidence type="ECO:0000256" key="7">
    <source>
        <dbReference type="SAM" id="SignalP"/>
    </source>
</evidence>
<keyword evidence="2" id="KW-0677">Repeat</keyword>
<feature type="chain" id="PRO_5023111898" evidence="7">
    <location>
        <begin position="31"/>
        <end position="279"/>
    </location>
</feature>
<protein>
    <submittedName>
        <fullName evidence="10">Uncharacterized protein</fullName>
    </submittedName>
</protein>
<dbReference type="GO" id="GO:0043565">
    <property type="term" value="F:sequence-specific DNA binding"/>
    <property type="evidence" value="ECO:0007669"/>
    <property type="project" value="InterPro"/>
</dbReference>
<dbReference type="Pfam" id="PF00249">
    <property type="entry name" value="Myb_DNA-binding"/>
    <property type="match status" value="2"/>
</dbReference>
<dbReference type="InterPro" id="IPR009057">
    <property type="entry name" value="Homeodomain-like_sf"/>
</dbReference>
<organism evidence="10 11">
    <name type="scientific">Gossypium darwinii</name>
    <name type="common">Darwin's cotton</name>
    <name type="synonym">Gossypium barbadense var. darwinii</name>
    <dbReference type="NCBI Taxonomy" id="34276"/>
    <lineage>
        <taxon>Eukaryota</taxon>
        <taxon>Viridiplantae</taxon>
        <taxon>Streptophyta</taxon>
        <taxon>Embryophyta</taxon>
        <taxon>Tracheophyta</taxon>
        <taxon>Spermatophyta</taxon>
        <taxon>Magnoliopsida</taxon>
        <taxon>eudicotyledons</taxon>
        <taxon>Gunneridae</taxon>
        <taxon>Pentapetalae</taxon>
        <taxon>rosids</taxon>
        <taxon>malvids</taxon>
        <taxon>Malvales</taxon>
        <taxon>Malvaceae</taxon>
        <taxon>Malvoideae</taxon>
        <taxon>Gossypium</taxon>
    </lineage>
</organism>
<evidence type="ECO:0000313" key="11">
    <source>
        <dbReference type="Proteomes" id="UP000323506"/>
    </source>
</evidence>
<dbReference type="AlphaFoldDB" id="A0A5D2CWY8"/>
<dbReference type="InterPro" id="IPR001005">
    <property type="entry name" value="SANT/Myb"/>
</dbReference>
<feature type="domain" description="HTH myb-type" evidence="9">
    <location>
        <begin position="54"/>
        <end position="106"/>
    </location>
</feature>
<sequence length="279" mass="32267">MVPCKIFWSPFLFHFLVILFATSVVPHIRTLETSPTHLSSVTMANETTTAAMQGENLRKGPWHEEEDERLISFVKLLGSRRWDYVAQASGLKRSGKSCRLRWVNHLRPNLKHSSISAEEEMIILKLHQKWGNKWSMIARMLPGRTDNEIKNYWRTHLRKKAVIQDQGNFRFIQEDDNSSNSKTYNGESYNPLVDISDTQNSCYAAAPVSDFETSPYETRLSDWISEFLSDQSEIKSQLDSNTTTTTTTTTTPHSCNFYPAWFYEENDVWGYSGSLWNMD</sequence>
<dbReference type="PANTHER" id="PTHR45675">
    <property type="entry name" value="MYB TRANSCRIPTION FACTOR-RELATED-RELATED"/>
    <property type="match status" value="1"/>
</dbReference>
<evidence type="ECO:0000313" key="10">
    <source>
        <dbReference type="EMBL" id="TYG73844.1"/>
    </source>
</evidence>
<gene>
    <name evidence="10" type="ORF">ES288_D04G134300v1</name>
</gene>
<dbReference type="FunFam" id="1.10.10.60:FF:000011">
    <property type="entry name" value="Myb transcription factor"/>
    <property type="match status" value="1"/>
</dbReference>
<dbReference type="SUPFAM" id="SSF46689">
    <property type="entry name" value="Homeodomain-like"/>
    <property type="match status" value="1"/>
</dbReference>
<dbReference type="CDD" id="cd00167">
    <property type="entry name" value="SANT"/>
    <property type="match status" value="2"/>
</dbReference>
<evidence type="ECO:0000256" key="4">
    <source>
        <dbReference type="ARBA" id="ARBA00023125"/>
    </source>
</evidence>
<reference evidence="10 11" key="1">
    <citation type="submission" date="2019-06" db="EMBL/GenBank/DDBJ databases">
        <title>WGS assembly of Gossypium darwinii.</title>
        <authorList>
            <person name="Chen Z.J."/>
            <person name="Sreedasyam A."/>
            <person name="Ando A."/>
            <person name="Song Q."/>
            <person name="De L."/>
            <person name="Hulse-Kemp A."/>
            <person name="Ding M."/>
            <person name="Ye W."/>
            <person name="Kirkbride R."/>
            <person name="Jenkins J."/>
            <person name="Plott C."/>
            <person name="Lovell J."/>
            <person name="Lin Y.-M."/>
            <person name="Vaughn R."/>
            <person name="Liu B."/>
            <person name="Li W."/>
            <person name="Simpson S."/>
            <person name="Scheffler B."/>
            <person name="Saski C."/>
            <person name="Grover C."/>
            <person name="Hu G."/>
            <person name="Conover J."/>
            <person name="Carlson J."/>
            <person name="Shu S."/>
            <person name="Boston L."/>
            <person name="Williams M."/>
            <person name="Peterson D."/>
            <person name="Mcgee K."/>
            <person name="Jones D."/>
            <person name="Wendel J."/>
            <person name="Stelly D."/>
            <person name="Grimwood J."/>
            <person name="Schmutz J."/>
        </authorList>
    </citation>
    <scope>NUCLEOTIDE SEQUENCE [LARGE SCALE GENOMIC DNA]</scope>
    <source>
        <strain evidence="10">1808015.09</strain>
    </source>
</reference>
<evidence type="ECO:0000256" key="2">
    <source>
        <dbReference type="ARBA" id="ARBA00022737"/>
    </source>
</evidence>
<evidence type="ECO:0000256" key="1">
    <source>
        <dbReference type="ARBA" id="ARBA00004123"/>
    </source>
</evidence>
<accession>A0A5D2CWY8</accession>
<feature type="signal peptide" evidence="7">
    <location>
        <begin position="1"/>
        <end position="30"/>
    </location>
</feature>
<evidence type="ECO:0000259" key="8">
    <source>
        <dbReference type="PROSITE" id="PS50090"/>
    </source>
</evidence>
<feature type="domain" description="Myb-like" evidence="8">
    <location>
        <begin position="54"/>
        <end position="106"/>
    </location>
</feature>
<dbReference type="PROSITE" id="PS50090">
    <property type="entry name" value="MYB_LIKE"/>
    <property type="match status" value="2"/>
</dbReference>
<keyword evidence="3" id="KW-0805">Transcription regulation</keyword>
<dbReference type="PANTHER" id="PTHR45675:SF8">
    <property type="entry name" value="TRANSCRIPTION FACTOR MYB27"/>
    <property type="match status" value="1"/>
</dbReference>
<dbReference type="GO" id="GO:0005634">
    <property type="term" value="C:nucleus"/>
    <property type="evidence" value="ECO:0007669"/>
    <property type="project" value="UniProtKB-SubCell"/>
</dbReference>
<dbReference type="Proteomes" id="UP000323506">
    <property type="component" value="Chromosome D04"/>
</dbReference>
<evidence type="ECO:0000256" key="3">
    <source>
        <dbReference type="ARBA" id="ARBA00023015"/>
    </source>
</evidence>
<evidence type="ECO:0000256" key="5">
    <source>
        <dbReference type="ARBA" id="ARBA00023163"/>
    </source>
</evidence>
<dbReference type="InterPro" id="IPR017930">
    <property type="entry name" value="Myb_dom"/>
</dbReference>
<dbReference type="Gene3D" id="1.10.10.60">
    <property type="entry name" value="Homeodomain-like"/>
    <property type="match status" value="2"/>
</dbReference>
<dbReference type="InterPro" id="IPR044676">
    <property type="entry name" value="EOBI/EOBII-like_plant"/>
</dbReference>
<comment type="subcellular location">
    <subcellularLocation>
        <location evidence="1">Nucleus</location>
    </subcellularLocation>
</comment>
<proteinExistence type="predicted"/>
<dbReference type="PROSITE" id="PS51294">
    <property type="entry name" value="HTH_MYB"/>
    <property type="match status" value="2"/>
</dbReference>